<sequence>MKLHVIKPSVNNLAVRVFVRAAGIAVEEVDAYGQTRSDGYLALCPAHMTPMLEEPGLAGGALWEGCAIMQYLCNRDGLTRFYPADPAERARQDSAMFYVVGTLYPLLARATYPALGFPLYPGEVGASDADDAAKKAAQAAATAALADPLAVFGKFYLAGRPFIGGDAPSIADIRFAASLEFLAAIDYPQPDWLTAYRHRIEAALASAWSEPAADVRGYLDYLRSKVA</sequence>
<dbReference type="InParanoid" id="A0A1Y5TVY0"/>
<dbReference type="PANTHER" id="PTHR43969:SF9">
    <property type="entry name" value="GLUTATHIONE S TRANSFERASE D10, ISOFORM A-RELATED"/>
    <property type="match status" value="1"/>
</dbReference>
<dbReference type="InterPro" id="IPR040079">
    <property type="entry name" value="Glutathione_S-Trfase"/>
</dbReference>
<feature type="domain" description="GST N-terminal" evidence="2">
    <location>
        <begin position="1"/>
        <end position="80"/>
    </location>
</feature>
<dbReference type="InterPro" id="IPR010987">
    <property type="entry name" value="Glutathione-S-Trfase_C-like"/>
</dbReference>
<evidence type="ECO:0008006" key="6">
    <source>
        <dbReference type="Google" id="ProtNLM"/>
    </source>
</evidence>
<evidence type="ECO:0000313" key="4">
    <source>
        <dbReference type="EMBL" id="SLN69428.1"/>
    </source>
</evidence>
<dbReference type="InterPro" id="IPR004045">
    <property type="entry name" value="Glutathione_S-Trfase_N"/>
</dbReference>
<dbReference type="EMBL" id="FWFR01000003">
    <property type="protein sequence ID" value="SLN69428.1"/>
    <property type="molecule type" value="Genomic_DNA"/>
</dbReference>
<protein>
    <recommendedName>
        <fullName evidence="6">Glutathione S-transferase</fullName>
    </recommendedName>
</protein>
<evidence type="ECO:0000313" key="5">
    <source>
        <dbReference type="Proteomes" id="UP000193200"/>
    </source>
</evidence>
<dbReference type="Gene3D" id="1.20.1050.10">
    <property type="match status" value="1"/>
</dbReference>
<dbReference type="GO" id="GO:0004364">
    <property type="term" value="F:glutathione transferase activity"/>
    <property type="evidence" value="ECO:0007669"/>
    <property type="project" value="TreeGrafter"/>
</dbReference>
<accession>A0A1Y5TVY0</accession>
<organism evidence="4 5">
    <name type="scientific">Oceanibacterium hippocampi</name>
    <dbReference type="NCBI Taxonomy" id="745714"/>
    <lineage>
        <taxon>Bacteria</taxon>
        <taxon>Pseudomonadati</taxon>
        <taxon>Pseudomonadota</taxon>
        <taxon>Alphaproteobacteria</taxon>
        <taxon>Sneathiellales</taxon>
        <taxon>Sneathiellaceae</taxon>
        <taxon>Oceanibacterium</taxon>
    </lineage>
</organism>
<gene>
    <name evidence="4" type="ORF">OCH7691_03193</name>
</gene>
<evidence type="ECO:0000259" key="3">
    <source>
        <dbReference type="PROSITE" id="PS50405"/>
    </source>
</evidence>
<dbReference type="SUPFAM" id="SSF52833">
    <property type="entry name" value="Thioredoxin-like"/>
    <property type="match status" value="1"/>
</dbReference>
<dbReference type="PROSITE" id="PS50404">
    <property type="entry name" value="GST_NTER"/>
    <property type="match status" value="1"/>
</dbReference>
<proteinExistence type="predicted"/>
<dbReference type="CDD" id="cd00570">
    <property type="entry name" value="GST_N_family"/>
    <property type="match status" value="1"/>
</dbReference>
<dbReference type="AlphaFoldDB" id="A0A1Y5TVY0"/>
<dbReference type="SFLD" id="SFLDG00358">
    <property type="entry name" value="Main_(cytGST)"/>
    <property type="match status" value="1"/>
</dbReference>
<dbReference type="Pfam" id="PF13410">
    <property type="entry name" value="GST_C_2"/>
    <property type="match status" value="1"/>
</dbReference>
<dbReference type="SFLD" id="SFLDS00019">
    <property type="entry name" value="Glutathione_Transferase_(cytos"/>
    <property type="match status" value="1"/>
</dbReference>
<comment type="subunit">
    <text evidence="1">Homodimer.</text>
</comment>
<dbReference type="PANTHER" id="PTHR43969">
    <property type="entry name" value="GLUTATHIONE S TRANSFERASE D10, ISOFORM A-RELATED"/>
    <property type="match status" value="1"/>
</dbReference>
<keyword evidence="5" id="KW-1185">Reference proteome</keyword>
<dbReference type="CDD" id="cd00299">
    <property type="entry name" value="GST_C_family"/>
    <property type="match status" value="1"/>
</dbReference>
<name>A0A1Y5TVY0_9PROT</name>
<reference evidence="4 5" key="1">
    <citation type="submission" date="2017-03" db="EMBL/GenBank/DDBJ databases">
        <authorList>
            <person name="Afonso C.L."/>
            <person name="Miller P.J."/>
            <person name="Scott M.A."/>
            <person name="Spackman E."/>
            <person name="Goraichik I."/>
            <person name="Dimitrov K.M."/>
            <person name="Suarez D.L."/>
            <person name="Swayne D.E."/>
        </authorList>
    </citation>
    <scope>NUCLEOTIDE SEQUENCE [LARGE SCALE GENOMIC DNA]</scope>
    <source>
        <strain evidence="4 5">CECT 7691</strain>
    </source>
</reference>
<dbReference type="Gene3D" id="3.40.30.10">
    <property type="entry name" value="Glutaredoxin"/>
    <property type="match status" value="1"/>
</dbReference>
<dbReference type="RefSeq" id="WP_217808077.1">
    <property type="nucleotide sequence ID" value="NZ_FWFR01000003.1"/>
</dbReference>
<dbReference type="GO" id="GO:0006749">
    <property type="term" value="P:glutathione metabolic process"/>
    <property type="evidence" value="ECO:0007669"/>
    <property type="project" value="TreeGrafter"/>
</dbReference>
<feature type="domain" description="GST C-terminal" evidence="3">
    <location>
        <begin position="85"/>
        <end position="227"/>
    </location>
</feature>
<dbReference type="SUPFAM" id="SSF47616">
    <property type="entry name" value="GST C-terminal domain-like"/>
    <property type="match status" value="1"/>
</dbReference>
<dbReference type="InterPro" id="IPR036249">
    <property type="entry name" value="Thioredoxin-like_sf"/>
</dbReference>
<evidence type="ECO:0000259" key="2">
    <source>
        <dbReference type="PROSITE" id="PS50404"/>
    </source>
</evidence>
<evidence type="ECO:0000256" key="1">
    <source>
        <dbReference type="ARBA" id="ARBA00011738"/>
    </source>
</evidence>
<dbReference type="Pfam" id="PF02798">
    <property type="entry name" value="GST_N"/>
    <property type="match status" value="1"/>
</dbReference>
<dbReference type="InterPro" id="IPR036282">
    <property type="entry name" value="Glutathione-S-Trfase_C_sf"/>
</dbReference>
<dbReference type="Proteomes" id="UP000193200">
    <property type="component" value="Unassembled WGS sequence"/>
</dbReference>
<dbReference type="PROSITE" id="PS50405">
    <property type="entry name" value="GST_CTER"/>
    <property type="match status" value="1"/>
</dbReference>